<feature type="region of interest" description="Disordered" evidence="1">
    <location>
        <begin position="1"/>
        <end position="80"/>
    </location>
</feature>
<evidence type="ECO:0000313" key="3">
    <source>
        <dbReference type="Proteomes" id="UP000439903"/>
    </source>
</evidence>
<dbReference type="Proteomes" id="UP000439903">
    <property type="component" value="Unassembled WGS sequence"/>
</dbReference>
<evidence type="ECO:0000313" key="2">
    <source>
        <dbReference type="EMBL" id="KAF0518001.1"/>
    </source>
</evidence>
<keyword evidence="3" id="KW-1185">Reference proteome</keyword>
<protein>
    <submittedName>
        <fullName evidence="2">Uncharacterized protein</fullName>
    </submittedName>
</protein>
<name>A0A8H4AP29_GIGMA</name>
<gene>
    <name evidence="2" type="ORF">F8M41_016844</name>
</gene>
<organism evidence="2 3">
    <name type="scientific">Gigaspora margarita</name>
    <dbReference type="NCBI Taxonomy" id="4874"/>
    <lineage>
        <taxon>Eukaryota</taxon>
        <taxon>Fungi</taxon>
        <taxon>Fungi incertae sedis</taxon>
        <taxon>Mucoromycota</taxon>
        <taxon>Glomeromycotina</taxon>
        <taxon>Glomeromycetes</taxon>
        <taxon>Diversisporales</taxon>
        <taxon>Gigasporaceae</taxon>
        <taxon>Gigaspora</taxon>
    </lineage>
</organism>
<evidence type="ECO:0000256" key="1">
    <source>
        <dbReference type="SAM" id="MobiDB-lite"/>
    </source>
</evidence>
<proteinExistence type="predicted"/>
<comment type="caution">
    <text evidence="2">The sequence shown here is derived from an EMBL/GenBank/DDBJ whole genome shotgun (WGS) entry which is preliminary data.</text>
</comment>
<feature type="compositionally biased region" description="Low complexity" evidence="1">
    <location>
        <begin position="1"/>
        <end position="44"/>
    </location>
</feature>
<reference evidence="2 3" key="1">
    <citation type="journal article" date="2019" name="Environ. Microbiol.">
        <title>At the nexus of three kingdoms: the genome of the mycorrhizal fungus Gigaspora margarita provides insights into plant, endobacterial and fungal interactions.</title>
        <authorList>
            <person name="Venice F."/>
            <person name="Ghignone S."/>
            <person name="Salvioli di Fossalunga A."/>
            <person name="Amselem J."/>
            <person name="Novero M."/>
            <person name="Xianan X."/>
            <person name="Sedzielewska Toro K."/>
            <person name="Morin E."/>
            <person name="Lipzen A."/>
            <person name="Grigoriev I.V."/>
            <person name="Henrissat B."/>
            <person name="Martin F.M."/>
            <person name="Bonfante P."/>
        </authorList>
    </citation>
    <scope>NUCLEOTIDE SEQUENCE [LARGE SCALE GENOMIC DNA]</scope>
    <source>
        <strain evidence="2 3">BEG34</strain>
    </source>
</reference>
<dbReference type="EMBL" id="WTPW01000373">
    <property type="protein sequence ID" value="KAF0518001.1"/>
    <property type="molecule type" value="Genomic_DNA"/>
</dbReference>
<dbReference type="OrthoDB" id="2427160at2759"/>
<sequence length="124" mass="14191">MSSNKKTATTKTNDTNTTPKTNDATTASNNTTTPTPNVNNPSETYYVPPTPPNPRPSQRTPNSRNSRRNRSNNSTYGILQDDEYYKERGDFWIPLSEASIRRRIENYDWDDMNPDEAQEALDQM</sequence>
<accession>A0A8H4AP29</accession>
<dbReference type="AlphaFoldDB" id="A0A8H4AP29"/>